<dbReference type="Pfam" id="PF00595">
    <property type="entry name" value="PDZ"/>
    <property type="match status" value="1"/>
</dbReference>
<sequence length="123" mass="13011">MGSQTPALPTPPPKKSRAASRGRSGGLLTPRRTPPGPRAGEGKGLRVNHIKPGSSADKSYRIKQDDRLCSIDHEDVRWHSAGQIAPLILGAAGTRVRLGFERPGTPTIPFEVVLTRGTGTGSI</sequence>
<dbReference type="AlphaFoldDB" id="A0A7S0VUG2"/>
<dbReference type="SUPFAM" id="SSF50156">
    <property type="entry name" value="PDZ domain-like"/>
    <property type="match status" value="1"/>
</dbReference>
<accession>A0A7S0VUG2</accession>
<organism evidence="3">
    <name type="scientific">Hemiselmis tepida</name>
    <dbReference type="NCBI Taxonomy" id="464990"/>
    <lineage>
        <taxon>Eukaryota</taxon>
        <taxon>Cryptophyceae</taxon>
        <taxon>Cryptomonadales</taxon>
        <taxon>Hemiselmidaceae</taxon>
        <taxon>Hemiselmis</taxon>
    </lineage>
</organism>
<dbReference type="InterPro" id="IPR001478">
    <property type="entry name" value="PDZ"/>
</dbReference>
<dbReference type="SMART" id="SM00228">
    <property type="entry name" value="PDZ"/>
    <property type="match status" value="1"/>
</dbReference>
<protein>
    <recommendedName>
        <fullName evidence="2">PDZ domain-containing protein</fullName>
    </recommendedName>
</protein>
<evidence type="ECO:0000256" key="1">
    <source>
        <dbReference type="SAM" id="MobiDB-lite"/>
    </source>
</evidence>
<reference evidence="3" key="1">
    <citation type="submission" date="2021-01" db="EMBL/GenBank/DDBJ databases">
        <authorList>
            <person name="Corre E."/>
            <person name="Pelletier E."/>
            <person name="Niang G."/>
            <person name="Scheremetjew M."/>
            <person name="Finn R."/>
            <person name="Kale V."/>
            <person name="Holt S."/>
            <person name="Cochrane G."/>
            <person name="Meng A."/>
            <person name="Brown T."/>
            <person name="Cohen L."/>
        </authorList>
    </citation>
    <scope>NUCLEOTIDE SEQUENCE</scope>
    <source>
        <strain evidence="3">CCMP443</strain>
    </source>
</reference>
<dbReference type="EMBL" id="HBFN01020293">
    <property type="protein sequence ID" value="CAD8798153.1"/>
    <property type="molecule type" value="Transcribed_RNA"/>
</dbReference>
<feature type="region of interest" description="Disordered" evidence="1">
    <location>
        <begin position="1"/>
        <end position="59"/>
    </location>
</feature>
<proteinExistence type="predicted"/>
<evidence type="ECO:0000313" key="3">
    <source>
        <dbReference type="EMBL" id="CAD8798153.1"/>
    </source>
</evidence>
<gene>
    <name evidence="3" type="ORF">HTEP1355_LOCUS11794</name>
</gene>
<evidence type="ECO:0000259" key="2">
    <source>
        <dbReference type="SMART" id="SM00228"/>
    </source>
</evidence>
<feature type="domain" description="PDZ" evidence="2">
    <location>
        <begin position="22"/>
        <end position="104"/>
    </location>
</feature>
<dbReference type="Gene3D" id="2.30.42.10">
    <property type="match status" value="1"/>
</dbReference>
<dbReference type="InterPro" id="IPR036034">
    <property type="entry name" value="PDZ_sf"/>
</dbReference>
<name>A0A7S0VUG2_9CRYP</name>